<evidence type="ECO:0000313" key="1">
    <source>
        <dbReference type="EnsemblPlants" id="PGSC0003DMT400093277"/>
    </source>
</evidence>
<reference evidence="2" key="1">
    <citation type="journal article" date="2011" name="Nature">
        <title>Genome sequence and analysis of the tuber crop potato.</title>
        <authorList>
            <consortium name="The Potato Genome Sequencing Consortium"/>
        </authorList>
    </citation>
    <scope>NUCLEOTIDE SEQUENCE [LARGE SCALE GENOMIC DNA]</scope>
    <source>
        <strain evidence="2">cv. DM1-3 516 R44</strain>
    </source>
</reference>
<keyword evidence="2" id="KW-1185">Reference proteome</keyword>
<reference evidence="1" key="2">
    <citation type="submission" date="2015-06" db="UniProtKB">
        <authorList>
            <consortium name="EnsemblPlants"/>
        </authorList>
    </citation>
    <scope>IDENTIFICATION</scope>
    <source>
        <strain evidence="1">DM1-3 516 R44</strain>
    </source>
</reference>
<protein>
    <submittedName>
        <fullName evidence="1">Uncharacterized protein</fullName>
    </submittedName>
</protein>
<evidence type="ECO:0000313" key="2">
    <source>
        <dbReference type="Proteomes" id="UP000011115"/>
    </source>
</evidence>
<dbReference type="HOGENOM" id="CLU_170668_0_0_1"/>
<organism evidence="1 2">
    <name type="scientific">Solanum tuberosum</name>
    <name type="common">Potato</name>
    <dbReference type="NCBI Taxonomy" id="4113"/>
    <lineage>
        <taxon>Eukaryota</taxon>
        <taxon>Viridiplantae</taxon>
        <taxon>Streptophyta</taxon>
        <taxon>Embryophyta</taxon>
        <taxon>Tracheophyta</taxon>
        <taxon>Spermatophyta</taxon>
        <taxon>Magnoliopsida</taxon>
        <taxon>eudicotyledons</taxon>
        <taxon>Gunneridae</taxon>
        <taxon>Pentapetalae</taxon>
        <taxon>asterids</taxon>
        <taxon>lamiids</taxon>
        <taxon>Solanales</taxon>
        <taxon>Solanaceae</taxon>
        <taxon>Solanoideae</taxon>
        <taxon>Solaneae</taxon>
        <taxon>Solanum</taxon>
    </lineage>
</organism>
<sequence length="114" mass="12702">MDRPTVRRSNHGPWSVIMDRDLLYPTSNMNYGRPARTVIRSTVQVLSIQITLRSIPDLQFSSISVIVYGYSPSFHVIYDLASASVYYILYAHDHASRVSLGSLVLVGLVSASRG</sequence>
<dbReference type="EnsemblPlants" id="PGSC0003DMT400093277">
    <property type="protein sequence ID" value="PGSC0003DMT400093277"/>
    <property type="gene ID" value="PGSC0003DMG400042848"/>
</dbReference>
<proteinExistence type="predicted"/>
<dbReference type="Proteomes" id="UP000011115">
    <property type="component" value="Unassembled WGS sequence"/>
</dbReference>
<dbReference type="InParanoid" id="M1DRL7"/>
<dbReference type="PaxDb" id="4113-PGSC0003DMT400093277"/>
<dbReference type="Gramene" id="PGSC0003DMT400093277">
    <property type="protein sequence ID" value="PGSC0003DMT400093277"/>
    <property type="gene ID" value="PGSC0003DMG400042848"/>
</dbReference>
<name>M1DRL7_SOLTU</name>
<accession>M1DRL7</accession>
<dbReference type="AlphaFoldDB" id="M1DRL7"/>